<proteinExistence type="predicted"/>
<name>A0A9P7RVM6_9AGAR</name>
<dbReference type="KEGG" id="more:E1B28_011835"/>
<accession>A0A9P7RVM6</accession>
<dbReference type="EMBL" id="CM032187">
    <property type="protein sequence ID" value="KAG7090235.1"/>
    <property type="molecule type" value="Genomic_DNA"/>
</dbReference>
<dbReference type="AlphaFoldDB" id="A0A9P7RVM6"/>
<dbReference type="RefSeq" id="XP_043006705.1">
    <property type="nucleotide sequence ID" value="XM_043156890.1"/>
</dbReference>
<comment type="caution">
    <text evidence="1">The sequence shown here is derived from an EMBL/GenBank/DDBJ whole genome shotgun (WGS) entry which is preliminary data.</text>
</comment>
<dbReference type="Proteomes" id="UP001049176">
    <property type="component" value="Chromosome 7"/>
</dbReference>
<gene>
    <name evidence="1" type="ORF">E1B28_011835</name>
</gene>
<evidence type="ECO:0000313" key="1">
    <source>
        <dbReference type="EMBL" id="KAG7090235.1"/>
    </source>
</evidence>
<protein>
    <submittedName>
        <fullName evidence="1">Uncharacterized protein</fullName>
    </submittedName>
</protein>
<sequence>MVIEKQSFGVVGSLTKPSERSECSPKLLEVSSWSAKMLASNCKRQTASEETQKISRFSSGLSASSTLAYRSTQKRHGFLQQRRIHHSFRCRRRILARVLMVLRAACISGAQNWTGNRTEERSAPRLWGLEGCFPPPLLEDFWVPVLHLTRFRLTIHGSTLHDALSRFAMSYSHCGYLSHDCTSPNPILIKSITLAATYDVILHLY</sequence>
<evidence type="ECO:0000313" key="2">
    <source>
        <dbReference type="Proteomes" id="UP001049176"/>
    </source>
</evidence>
<organism evidence="1 2">
    <name type="scientific">Marasmius oreades</name>
    <name type="common">fairy-ring Marasmius</name>
    <dbReference type="NCBI Taxonomy" id="181124"/>
    <lineage>
        <taxon>Eukaryota</taxon>
        <taxon>Fungi</taxon>
        <taxon>Dikarya</taxon>
        <taxon>Basidiomycota</taxon>
        <taxon>Agaricomycotina</taxon>
        <taxon>Agaricomycetes</taxon>
        <taxon>Agaricomycetidae</taxon>
        <taxon>Agaricales</taxon>
        <taxon>Marasmiineae</taxon>
        <taxon>Marasmiaceae</taxon>
        <taxon>Marasmius</taxon>
    </lineage>
</organism>
<dbReference type="GeneID" id="66080910"/>
<reference evidence="1" key="1">
    <citation type="journal article" date="2021" name="Genome Biol. Evol.">
        <title>The assembled and annotated genome of the fairy-ring fungus Marasmius oreades.</title>
        <authorList>
            <person name="Hiltunen M."/>
            <person name="Ament-Velasquez S.L."/>
            <person name="Johannesson H."/>
        </authorList>
    </citation>
    <scope>NUCLEOTIDE SEQUENCE</scope>
    <source>
        <strain evidence="1">03SP1</strain>
    </source>
</reference>
<keyword evidence="2" id="KW-1185">Reference proteome</keyword>